<evidence type="ECO:0000313" key="4">
    <source>
        <dbReference type="Proteomes" id="UP000528964"/>
    </source>
</evidence>
<dbReference type="InterPro" id="IPR024710">
    <property type="entry name" value="MfnD"/>
</dbReference>
<dbReference type="SUPFAM" id="SSF56059">
    <property type="entry name" value="Glutathione synthetase ATP-binding domain-like"/>
    <property type="match status" value="1"/>
</dbReference>
<keyword evidence="1" id="KW-0067">ATP-binding</keyword>
<dbReference type="InterPro" id="IPR040803">
    <property type="entry name" value="MfnD_preATP-grasp"/>
</dbReference>
<organism evidence="3 4">
    <name type="scientific">Hansschlegelia beijingensis</name>
    <dbReference type="NCBI Taxonomy" id="1133344"/>
    <lineage>
        <taxon>Bacteria</taxon>
        <taxon>Pseudomonadati</taxon>
        <taxon>Pseudomonadota</taxon>
        <taxon>Alphaproteobacteria</taxon>
        <taxon>Hyphomicrobiales</taxon>
        <taxon>Methylopilaceae</taxon>
        <taxon>Hansschlegelia</taxon>
    </lineage>
</organism>
<dbReference type="Gene3D" id="3.40.50.11770">
    <property type="match status" value="1"/>
</dbReference>
<dbReference type="InterPro" id="IPR011761">
    <property type="entry name" value="ATP-grasp"/>
</dbReference>
<evidence type="ECO:0000259" key="2">
    <source>
        <dbReference type="PROSITE" id="PS50975"/>
    </source>
</evidence>
<proteinExistence type="predicted"/>
<dbReference type="GO" id="GO:0046872">
    <property type="term" value="F:metal ion binding"/>
    <property type="evidence" value="ECO:0007669"/>
    <property type="project" value="InterPro"/>
</dbReference>
<evidence type="ECO:0000313" key="3">
    <source>
        <dbReference type="EMBL" id="MBB3972221.1"/>
    </source>
</evidence>
<gene>
    <name evidence="3" type="ORF">GGR24_000854</name>
</gene>
<dbReference type="Proteomes" id="UP000528964">
    <property type="component" value="Unassembled WGS sequence"/>
</dbReference>
<dbReference type="Pfam" id="PF18301">
    <property type="entry name" value="preATP-grasp_3"/>
    <property type="match status" value="1"/>
</dbReference>
<dbReference type="GO" id="GO:0016874">
    <property type="term" value="F:ligase activity"/>
    <property type="evidence" value="ECO:0007669"/>
    <property type="project" value="UniProtKB-KW"/>
</dbReference>
<dbReference type="PIRSF" id="PIRSF016766">
    <property type="entry name" value="UCP016766_ATPgrasp"/>
    <property type="match status" value="1"/>
</dbReference>
<dbReference type="GO" id="GO:0005524">
    <property type="term" value="F:ATP binding"/>
    <property type="evidence" value="ECO:0007669"/>
    <property type="project" value="UniProtKB-UniRule"/>
</dbReference>
<dbReference type="Gene3D" id="3.30.470.20">
    <property type="entry name" value="ATP-grasp fold, B domain"/>
    <property type="match status" value="1"/>
</dbReference>
<keyword evidence="3" id="KW-0436">Ligase</keyword>
<evidence type="ECO:0000256" key="1">
    <source>
        <dbReference type="PROSITE-ProRule" id="PRU00409"/>
    </source>
</evidence>
<dbReference type="InterPro" id="IPR003806">
    <property type="entry name" value="ATP-grasp_PylC-type"/>
</dbReference>
<feature type="domain" description="ATP-grasp" evidence="2">
    <location>
        <begin position="128"/>
        <end position="301"/>
    </location>
</feature>
<dbReference type="Gene3D" id="2.30.36.100">
    <property type="match status" value="1"/>
</dbReference>
<dbReference type="RefSeq" id="WP_183394020.1">
    <property type="nucleotide sequence ID" value="NZ_JACIDR010000001.1"/>
</dbReference>
<name>A0A7W6D044_9HYPH</name>
<comment type="caution">
    <text evidence="3">The sequence shown here is derived from an EMBL/GenBank/DDBJ whole genome shotgun (WGS) entry which is preliminary data.</text>
</comment>
<reference evidence="3 4" key="1">
    <citation type="submission" date="2020-08" db="EMBL/GenBank/DDBJ databases">
        <title>Genomic Encyclopedia of Type Strains, Phase IV (KMG-IV): sequencing the most valuable type-strain genomes for metagenomic binning, comparative biology and taxonomic classification.</title>
        <authorList>
            <person name="Goeker M."/>
        </authorList>
    </citation>
    <scope>NUCLEOTIDE SEQUENCE [LARGE SCALE GENOMIC DNA]</scope>
    <source>
        <strain evidence="3 4">DSM 25481</strain>
    </source>
</reference>
<sequence length="316" mass="32850">MRVFICEFVTGGGMRRDALPASLAREGLLMRDALARDFSELPGVEAVVTCDGRLPTPPGAECVAVEAEQDCWEIWEALAGAADLACIVAPETDGVLERLWRLCDAAGARVLGPTLPAIQISASKRLTAERLLAHGVPTPAVWSPDSIPAGEAGPFISKPDDGAGCGSTRFWTDRPAPGALGPDHIVQRYEPGAAASLTCLGAGGSVSVLAANDQHVAIQDGVFRFNGLTVGAVPADRDLDALAQRVWRAVPGLDGFFGIDLVLRPEGATVIEINPRVTTAYAGLRGALGLNPAGLLGLVAEAPRSAEALRPVEIAL</sequence>
<keyword evidence="1" id="KW-0547">Nucleotide-binding</keyword>
<keyword evidence="4" id="KW-1185">Reference proteome</keyword>
<dbReference type="PROSITE" id="PS50975">
    <property type="entry name" value="ATP_GRASP"/>
    <property type="match status" value="1"/>
</dbReference>
<dbReference type="EMBL" id="JACIDR010000001">
    <property type="protein sequence ID" value="MBB3972221.1"/>
    <property type="molecule type" value="Genomic_DNA"/>
</dbReference>
<accession>A0A7W6D044</accession>
<dbReference type="Pfam" id="PF02655">
    <property type="entry name" value="ATP-grasp_3"/>
    <property type="match status" value="1"/>
</dbReference>
<protein>
    <submittedName>
        <fullName evidence="3">Putative ATP-grasp superfamily ATP-dependent carboligase</fullName>
    </submittedName>
</protein>
<dbReference type="AlphaFoldDB" id="A0A7W6D044"/>